<proteinExistence type="predicted"/>
<evidence type="ECO:0000313" key="2">
    <source>
        <dbReference type="Proteomes" id="UP000287519"/>
    </source>
</evidence>
<keyword evidence="2" id="KW-1185">Reference proteome</keyword>
<accession>A0A402CA21</accession>
<dbReference type="EMBL" id="BHYM01000037">
    <property type="protein sequence ID" value="GCE40470.1"/>
    <property type="molecule type" value="Genomic_DNA"/>
</dbReference>
<sequence length="60" mass="6315">MLNGFRSPYADSWHVSLLGCVPDGLVGRRSSGGAADCDVGLNGQLREPLLSAVCKKRGLN</sequence>
<comment type="caution">
    <text evidence="1">The sequence shown here is derived from an EMBL/GenBank/DDBJ whole genome shotgun (WGS) entry which is preliminary data.</text>
</comment>
<protein>
    <submittedName>
        <fullName evidence="1">Uncharacterized protein</fullName>
    </submittedName>
</protein>
<dbReference type="Proteomes" id="UP000287519">
    <property type="component" value="Unassembled WGS sequence"/>
</dbReference>
<name>A0A402CA21_RHOWR</name>
<evidence type="ECO:0000313" key="1">
    <source>
        <dbReference type="EMBL" id="GCE40470.1"/>
    </source>
</evidence>
<dbReference type="AlphaFoldDB" id="A0A402CA21"/>
<gene>
    <name evidence="1" type="ORF">Rhow_004113</name>
</gene>
<reference evidence="1 2" key="1">
    <citation type="submission" date="2018-11" db="EMBL/GenBank/DDBJ databases">
        <title>Microbial catabolism of amino acid.</title>
        <authorList>
            <person name="Hibi M."/>
            <person name="Ogawa J."/>
        </authorList>
    </citation>
    <scope>NUCLEOTIDE SEQUENCE [LARGE SCALE GENOMIC DNA]</scope>
    <source>
        <strain evidence="1 2">C31-06</strain>
    </source>
</reference>
<organism evidence="1 2">
    <name type="scientific">Rhodococcus wratislaviensis</name>
    <name type="common">Tsukamurella wratislaviensis</name>
    <dbReference type="NCBI Taxonomy" id="44752"/>
    <lineage>
        <taxon>Bacteria</taxon>
        <taxon>Bacillati</taxon>
        <taxon>Actinomycetota</taxon>
        <taxon>Actinomycetes</taxon>
        <taxon>Mycobacteriales</taxon>
        <taxon>Nocardiaceae</taxon>
        <taxon>Rhodococcus</taxon>
    </lineage>
</organism>